<evidence type="ECO:0000313" key="2">
    <source>
        <dbReference type="Proteomes" id="UP000276133"/>
    </source>
</evidence>
<proteinExistence type="predicted"/>
<dbReference type="EMBL" id="REGN01004089">
    <property type="protein sequence ID" value="RNA19190.1"/>
    <property type="molecule type" value="Genomic_DNA"/>
</dbReference>
<evidence type="ECO:0000313" key="1">
    <source>
        <dbReference type="EMBL" id="RNA19190.1"/>
    </source>
</evidence>
<organism evidence="1 2">
    <name type="scientific">Brachionus plicatilis</name>
    <name type="common">Marine rotifer</name>
    <name type="synonym">Brachionus muelleri</name>
    <dbReference type="NCBI Taxonomy" id="10195"/>
    <lineage>
        <taxon>Eukaryota</taxon>
        <taxon>Metazoa</taxon>
        <taxon>Spiralia</taxon>
        <taxon>Gnathifera</taxon>
        <taxon>Rotifera</taxon>
        <taxon>Eurotatoria</taxon>
        <taxon>Monogononta</taxon>
        <taxon>Pseudotrocha</taxon>
        <taxon>Ploima</taxon>
        <taxon>Brachionidae</taxon>
        <taxon>Brachionus</taxon>
    </lineage>
</organism>
<comment type="caution">
    <text evidence="1">The sequence shown here is derived from an EMBL/GenBank/DDBJ whole genome shotgun (WGS) entry which is preliminary data.</text>
</comment>
<accession>A0A3M7R6K5</accession>
<dbReference type="AlphaFoldDB" id="A0A3M7R6K5"/>
<keyword evidence="2" id="KW-1185">Reference proteome</keyword>
<protein>
    <submittedName>
        <fullName evidence="1">Uncharacterized protein</fullName>
    </submittedName>
</protein>
<sequence>MTRIQARTYSIYFLLGPNERFDLGDIFLTQPGQLSFTFRIQSRIDNLVRLTQALNHSGSKASHTLKTECIKLSRFFKINHC</sequence>
<reference evidence="1 2" key="1">
    <citation type="journal article" date="2018" name="Sci. Rep.">
        <title>Genomic signatures of local adaptation to the degree of environmental predictability in rotifers.</title>
        <authorList>
            <person name="Franch-Gras L."/>
            <person name="Hahn C."/>
            <person name="Garcia-Roger E.M."/>
            <person name="Carmona M.J."/>
            <person name="Serra M."/>
            <person name="Gomez A."/>
        </authorList>
    </citation>
    <scope>NUCLEOTIDE SEQUENCE [LARGE SCALE GENOMIC DNA]</scope>
    <source>
        <strain evidence="1">HYR1</strain>
    </source>
</reference>
<gene>
    <name evidence="1" type="ORF">BpHYR1_051777</name>
</gene>
<name>A0A3M7R6K5_BRAPC</name>
<dbReference type="Proteomes" id="UP000276133">
    <property type="component" value="Unassembled WGS sequence"/>
</dbReference>